<gene>
    <name evidence="1" type="ORF">COPG_00005</name>
</gene>
<proteinExistence type="predicted"/>
<reference evidence="1 2" key="1">
    <citation type="journal article" date="2013" name="Extremophiles">
        <title>Genomic analysis of cold-active Colwelliaphage 9A and psychrophilic phage-host interactions.</title>
        <authorList>
            <person name="Colangelo-Lillis J.R."/>
            <person name="Deming J.W."/>
        </authorList>
    </citation>
    <scope>NUCLEOTIDE SEQUENCE [LARGE SCALE GENOMIC DNA]</scope>
    <source>
        <strain evidence="1">9A</strain>
    </source>
</reference>
<protein>
    <submittedName>
        <fullName evidence="1">Uncharacterized protein</fullName>
    </submittedName>
</protein>
<sequence length="74" mass="8084">MSKEKQPVRIHQVTFSNNGGEHVEYVVGTVQEINDYMISTSASLGGVYGSVPIRNDGGFVAQWDVSDISQLKVL</sequence>
<keyword evidence="2" id="KW-1185">Reference proteome</keyword>
<evidence type="ECO:0000313" key="2">
    <source>
        <dbReference type="Proteomes" id="UP000005266"/>
    </source>
</evidence>
<name>I3UM86_9CAUD</name>
<dbReference type="RefSeq" id="YP_006489191.1">
    <property type="nucleotide sequence ID" value="NC_018088.1"/>
</dbReference>
<dbReference type="KEGG" id="vg:13165571"/>
<organism evidence="1 2">
    <name type="scientific">Colwellia phage 9A</name>
    <dbReference type="NCBI Taxonomy" id="765765"/>
    <lineage>
        <taxon>Viruses</taxon>
        <taxon>Duplodnaviria</taxon>
        <taxon>Heunggongvirae</taxon>
        <taxon>Uroviricota</taxon>
        <taxon>Caudoviricetes</taxon>
        <taxon>Franklinbayvirus</taxon>
        <taxon>Franklinbayvirus fv9A</taxon>
    </lineage>
</organism>
<evidence type="ECO:0000313" key="1">
    <source>
        <dbReference type="EMBL" id="AFK66601.1"/>
    </source>
</evidence>
<dbReference type="EMBL" id="HQ317390">
    <property type="protein sequence ID" value="AFK66601.1"/>
    <property type="molecule type" value="Genomic_DNA"/>
</dbReference>
<accession>I3UM86</accession>
<dbReference type="GeneID" id="13165571"/>
<dbReference type="Proteomes" id="UP000005266">
    <property type="component" value="Segment"/>
</dbReference>